<evidence type="ECO:0000313" key="4">
    <source>
        <dbReference type="Proteomes" id="UP001321473"/>
    </source>
</evidence>
<dbReference type="Gene3D" id="2.70.220.10">
    <property type="entry name" value="Ganglioside GM2 activator"/>
    <property type="match status" value="1"/>
</dbReference>
<gene>
    <name evidence="3" type="ORF">V5799_028941</name>
</gene>
<name>A0AAQ4DBE3_AMBAM</name>
<dbReference type="Proteomes" id="UP001321473">
    <property type="component" value="Unassembled WGS sequence"/>
</dbReference>
<dbReference type="EMBL" id="JARKHS020032594">
    <property type="protein sequence ID" value="KAK8759783.1"/>
    <property type="molecule type" value="Genomic_DNA"/>
</dbReference>
<evidence type="ECO:0000256" key="1">
    <source>
        <dbReference type="ARBA" id="ARBA00022729"/>
    </source>
</evidence>
<evidence type="ECO:0008006" key="5">
    <source>
        <dbReference type="Google" id="ProtNLM"/>
    </source>
</evidence>
<dbReference type="AlphaFoldDB" id="A0AAQ4DBE3"/>
<evidence type="ECO:0000313" key="3">
    <source>
        <dbReference type="EMBL" id="KAK8759783.1"/>
    </source>
</evidence>
<sequence>MFAIAFLGFLAVFHQAASSTQTPQITQCPGITNPVVQIENITITDAELGKSPKFEGTAILTQEVDDNPVLKISLYGSDGQKLPCLPSVLPCTLKLCNGTTEIEQTLNQGWGNTCPVAPGTYSALLTFDLPDNDLAKLYFGVSSHCHYSDTSKCLTETVAVDTVGAGIDCSNKFIPNNKVL</sequence>
<feature type="signal peptide" evidence="2">
    <location>
        <begin position="1"/>
        <end position="18"/>
    </location>
</feature>
<keyword evidence="1 2" id="KW-0732">Signal</keyword>
<protein>
    <recommendedName>
        <fullName evidence="5">Secreted protein</fullName>
    </recommendedName>
</protein>
<organism evidence="3 4">
    <name type="scientific">Amblyomma americanum</name>
    <name type="common">Lone star tick</name>
    <dbReference type="NCBI Taxonomy" id="6943"/>
    <lineage>
        <taxon>Eukaryota</taxon>
        <taxon>Metazoa</taxon>
        <taxon>Ecdysozoa</taxon>
        <taxon>Arthropoda</taxon>
        <taxon>Chelicerata</taxon>
        <taxon>Arachnida</taxon>
        <taxon>Acari</taxon>
        <taxon>Parasitiformes</taxon>
        <taxon>Ixodida</taxon>
        <taxon>Ixodoidea</taxon>
        <taxon>Ixodidae</taxon>
        <taxon>Amblyomminae</taxon>
        <taxon>Amblyomma</taxon>
    </lineage>
</organism>
<evidence type="ECO:0000256" key="2">
    <source>
        <dbReference type="SAM" id="SignalP"/>
    </source>
</evidence>
<keyword evidence="4" id="KW-1185">Reference proteome</keyword>
<reference evidence="3 4" key="1">
    <citation type="journal article" date="2023" name="Arcadia Sci">
        <title>De novo assembly of a long-read Amblyomma americanum tick genome.</title>
        <authorList>
            <person name="Chou S."/>
            <person name="Poskanzer K.E."/>
            <person name="Rollins M."/>
            <person name="Thuy-Boun P.S."/>
        </authorList>
    </citation>
    <scope>NUCLEOTIDE SEQUENCE [LARGE SCALE GENOMIC DNA]</scope>
    <source>
        <strain evidence="3">F_SG_1</strain>
        <tissue evidence="3">Salivary glands</tissue>
    </source>
</reference>
<dbReference type="InterPro" id="IPR036846">
    <property type="entry name" value="GM2-AP_sf"/>
</dbReference>
<accession>A0AAQ4DBE3</accession>
<feature type="chain" id="PRO_5043013700" description="Secreted protein" evidence="2">
    <location>
        <begin position="19"/>
        <end position="180"/>
    </location>
</feature>
<comment type="caution">
    <text evidence="3">The sequence shown here is derived from an EMBL/GenBank/DDBJ whole genome shotgun (WGS) entry which is preliminary data.</text>
</comment>
<proteinExistence type="predicted"/>